<evidence type="ECO:0000313" key="3">
    <source>
        <dbReference type="Proteomes" id="UP000219514"/>
    </source>
</evidence>
<feature type="region of interest" description="Disordered" evidence="1">
    <location>
        <begin position="26"/>
        <end position="64"/>
    </location>
</feature>
<dbReference type="RefSeq" id="WP_097208279.1">
    <property type="nucleotide sequence ID" value="NZ_JACHXB010000005.1"/>
</dbReference>
<reference evidence="2 3" key="1">
    <citation type="submission" date="2017-09" db="EMBL/GenBank/DDBJ databases">
        <authorList>
            <person name="Ehlers B."/>
            <person name="Leendertz F.H."/>
        </authorList>
    </citation>
    <scope>NUCLEOTIDE SEQUENCE [LARGE SCALE GENOMIC DNA]</scope>
    <source>
        <strain evidence="2 3">DSM 46844</strain>
    </source>
</reference>
<proteinExistence type="predicted"/>
<protein>
    <recommendedName>
        <fullName evidence="4">Antitoxin</fullName>
    </recommendedName>
</protein>
<feature type="compositionally biased region" description="Basic and acidic residues" evidence="1">
    <location>
        <begin position="33"/>
        <end position="46"/>
    </location>
</feature>
<accession>A0A285EH78</accession>
<organism evidence="2 3">
    <name type="scientific">Geodermatophilus sabuli</name>
    <dbReference type="NCBI Taxonomy" id="1564158"/>
    <lineage>
        <taxon>Bacteria</taxon>
        <taxon>Bacillati</taxon>
        <taxon>Actinomycetota</taxon>
        <taxon>Actinomycetes</taxon>
        <taxon>Geodermatophilales</taxon>
        <taxon>Geodermatophilaceae</taxon>
        <taxon>Geodermatophilus</taxon>
    </lineage>
</organism>
<feature type="compositionally biased region" description="Gly residues" evidence="1">
    <location>
        <begin position="50"/>
        <end position="64"/>
    </location>
</feature>
<dbReference type="Proteomes" id="UP000219514">
    <property type="component" value="Unassembled WGS sequence"/>
</dbReference>
<name>A0A285EH78_9ACTN</name>
<dbReference type="OrthoDB" id="4287546at2"/>
<gene>
    <name evidence="2" type="ORF">SAMN06893097_110129</name>
</gene>
<feature type="region of interest" description="Disordered" evidence="1">
    <location>
        <begin position="1"/>
        <end position="20"/>
    </location>
</feature>
<keyword evidence="3" id="KW-1185">Reference proteome</keyword>
<evidence type="ECO:0000256" key="1">
    <source>
        <dbReference type="SAM" id="MobiDB-lite"/>
    </source>
</evidence>
<dbReference type="EMBL" id="OBDO01000010">
    <property type="protein sequence ID" value="SNX98347.1"/>
    <property type="molecule type" value="Genomic_DNA"/>
</dbReference>
<dbReference type="AlphaFoldDB" id="A0A285EH78"/>
<evidence type="ECO:0008006" key="4">
    <source>
        <dbReference type="Google" id="ProtNLM"/>
    </source>
</evidence>
<evidence type="ECO:0000313" key="2">
    <source>
        <dbReference type="EMBL" id="SNX98347.1"/>
    </source>
</evidence>
<sequence>MASMFTKLTELANSPKGKEAIRQVTERAQQMAKDPKTRAKIDEARRKFQGGRGSGTDRGWGTGH</sequence>